<sequence length="525" mass="57027">MWARFTFEDLRIIVHYLGMLLIGSAAIMLPSVVTAILFQEWNPLTRYITSIGACTAIGSLLCFVQISPEKLSRQQAVAVTGFAWLVLSVAASFTLYYSGHYIQYTDALFDAFSAYTTTGASLITDLDHLSNADNMMRFMMHFCGGLGIIVIALSLGIFGRGTSAALFTGEGRSEHVIPNIVTATRFILRITILVVSITTVILFLIMMADGLAPTRAILHAFWMAITSYVTGGFAPMSDSIMYYNSIAIEVVCMFAMLIGTISYSLIYWIFKGRPMMFFDDIEIKTGLIWIVVMTGIFTASALQSSYISNLPALVHRGTFTIISAFTTTGLTVISQNQLKTVLSSGAFVTLALIMAVGGSAGSTAGGIKFDRVGIIVKSIVLTVKQSVSPSTAKVTSEYYHVGRKQLEPTVVKNAMTIFILFVITYTLGTLAGITHGYDASLSMFEAIALTSNGGVTCGIAVSGMQVGLELIYILLMWAGRLEFIALLSLLAQIIASFRPNSHRITRDTKKTSVLDYLANDETPKL</sequence>
<keyword evidence="8 9" id="KW-0472">Membrane</keyword>
<evidence type="ECO:0000256" key="8">
    <source>
        <dbReference type="ARBA" id="ARBA00023136"/>
    </source>
</evidence>
<dbReference type="AlphaFoldDB" id="A0AA43RKQ8"/>
<keyword evidence="3" id="KW-0813">Transport</keyword>
<dbReference type="GO" id="GO:0030001">
    <property type="term" value="P:metal ion transport"/>
    <property type="evidence" value="ECO:0007669"/>
    <property type="project" value="UniProtKB-ARBA"/>
</dbReference>
<comment type="subcellular location">
    <subcellularLocation>
        <location evidence="1">Cell membrane</location>
        <topology evidence="1">Multi-pass membrane protein</topology>
    </subcellularLocation>
</comment>
<feature type="transmembrane region" description="Helical" evidence="9">
    <location>
        <begin position="186"/>
        <end position="205"/>
    </location>
</feature>
<gene>
    <name evidence="10" type="ORF">Q3982_01025</name>
</gene>
<reference evidence="10" key="1">
    <citation type="submission" date="2023-07" db="EMBL/GenBank/DDBJ databases">
        <title>Between Cages and Wild: Unraveling the Impact of Captivity on Animal Microbiomes and Antimicrobial Resistance.</title>
        <authorList>
            <person name="Schmartz G.P."/>
            <person name="Rehner J."/>
            <person name="Schuff M.J."/>
            <person name="Becker S.L."/>
            <person name="Kravczyk M."/>
            <person name="Gurevich A."/>
            <person name="Francke R."/>
            <person name="Mueller R."/>
            <person name="Keller V."/>
            <person name="Keller A."/>
        </authorList>
    </citation>
    <scope>NUCLEOTIDE SEQUENCE</scope>
    <source>
        <strain evidence="10">S12M_St_49</strain>
    </source>
</reference>
<feature type="transmembrane region" description="Helical" evidence="9">
    <location>
        <begin position="217"/>
        <end position="236"/>
    </location>
</feature>
<evidence type="ECO:0000313" key="11">
    <source>
        <dbReference type="Proteomes" id="UP001168575"/>
    </source>
</evidence>
<evidence type="ECO:0000256" key="5">
    <source>
        <dbReference type="ARBA" id="ARBA00022692"/>
    </source>
</evidence>
<evidence type="ECO:0000256" key="3">
    <source>
        <dbReference type="ARBA" id="ARBA00022448"/>
    </source>
</evidence>
<protein>
    <submittedName>
        <fullName evidence="10">Potassium transporter TrkG</fullName>
    </submittedName>
</protein>
<feature type="transmembrane region" description="Helical" evidence="9">
    <location>
        <begin position="414"/>
        <end position="434"/>
    </location>
</feature>
<name>A0AA43RKQ8_9ACTN</name>
<comment type="caution">
    <text evidence="10">The sequence shown here is derived from an EMBL/GenBank/DDBJ whole genome shotgun (WGS) entry which is preliminary data.</text>
</comment>
<evidence type="ECO:0000256" key="9">
    <source>
        <dbReference type="SAM" id="Phobius"/>
    </source>
</evidence>
<comment type="similarity">
    <text evidence="2">Belongs to the TrkH potassium transport family.</text>
</comment>
<dbReference type="PANTHER" id="PTHR32024:SF2">
    <property type="entry name" value="TRK SYSTEM POTASSIUM UPTAKE PROTEIN TRKG-RELATED"/>
    <property type="match status" value="1"/>
</dbReference>
<keyword evidence="11" id="KW-1185">Reference proteome</keyword>
<dbReference type="EMBL" id="JAUMVS010000007">
    <property type="protein sequence ID" value="MDO4841247.1"/>
    <property type="molecule type" value="Genomic_DNA"/>
</dbReference>
<dbReference type="InterPro" id="IPR003445">
    <property type="entry name" value="Cat_transpt"/>
</dbReference>
<evidence type="ECO:0000256" key="2">
    <source>
        <dbReference type="ARBA" id="ARBA00009137"/>
    </source>
</evidence>
<feature type="transmembrane region" description="Helical" evidence="9">
    <location>
        <begin position="44"/>
        <end position="64"/>
    </location>
</feature>
<feature type="transmembrane region" description="Helical" evidence="9">
    <location>
        <begin position="287"/>
        <end position="307"/>
    </location>
</feature>
<feature type="transmembrane region" description="Helical" evidence="9">
    <location>
        <begin position="446"/>
        <end position="464"/>
    </location>
</feature>
<evidence type="ECO:0000313" key="10">
    <source>
        <dbReference type="EMBL" id="MDO4841247.1"/>
    </source>
</evidence>
<evidence type="ECO:0000256" key="1">
    <source>
        <dbReference type="ARBA" id="ARBA00004651"/>
    </source>
</evidence>
<keyword evidence="6 9" id="KW-1133">Transmembrane helix</keyword>
<feature type="transmembrane region" description="Helical" evidence="9">
    <location>
        <begin position="313"/>
        <end position="333"/>
    </location>
</feature>
<keyword evidence="7" id="KW-0406">Ion transport</keyword>
<dbReference type="PANTHER" id="PTHR32024">
    <property type="entry name" value="TRK SYSTEM POTASSIUM UPTAKE PROTEIN TRKG-RELATED"/>
    <property type="match status" value="1"/>
</dbReference>
<evidence type="ECO:0000256" key="7">
    <source>
        <dbReference type="ARBA" id="ARBA00023065"/>
    </source>
</evidence>
<feature type="transmembrane region" description="Helical" evidence="9">
    <location>
        <begin position="242"/>
        <end position="266"/>
    </location>
</feature>
<dbReference type="GO" id="GO:0005886">
    <property type="term" value="C:plasma membrane"/>
    <property type="evidence" value="ECO:0007669"/>
    <property type="project" value="UniProtKB-SubCell"/>
</dbReference>
<keyword evidence="4" id="KW-1003">Cell membrane</keyword>
<evidence type="ECO:0000256" key="4">
    <source>
        <dbReference type="ARBA" id="ARBA00022475"/>
    </source>
</evidence>
<feature type="transmembrane region" description="Helical" evidence="9">
    <location>
        <begin position="470"/>
        <end position="497"/>
    </location>
</feature>
<dbReference type="Proteomes" id="UP001168575">
    <property type="component" value="Unassembled WGS sequence"/>
</dbReference>
<feature type="transmembrane region" description="Helical" evidence="9">
    <location>
        <begin position="138"/>
        <end position="158"/>
    </location>
</feature>
<dbReference type="GO" id="GO:0008324">
    <property type="term" value="F:monoatomic cation transmembrane transporter activity"/>
    <property type="evidence" value="ECO:0007669"/>
    <property type="project" value="InterPro"/>
</dbReference>
<evidence type="ECO:0000256" key="6">
    <source>
        <dbReference type="ARBA" id="ARBA00022989"/>
    </source>
</evidence>
<organism evidence="10 11">
    <name type="scientific">Phoenicibacter congonensis</name>
    <dbReference type="NCBI Taxonomy" id="1944646"/>
    <lineage>
        <taxon>Bacteria</taxon>
        <taxon>Bacillati</taxon>
        <taxon>Actinomycetota</taxon>
        <taxon>Coriobacteriia</taxon>
        <taxon>Eggerthellales</taxon>
        <taxon>Eggerthellaceae</taxon>
        <taxon>Phoenicibacter</taxon>
    </lineage>
</organism>
<dbReference type="Pfam" id="PF02386">
    <property type="entry name" value="TrkH"/>
    <property type="match status" value="1"/>
</dbReference>
<feature type="transmembrane region" description="Helical" evidence="9">
    <location>
        <begin position="76"/>
        <end position="96"/>
    </location>
</feature>
<keyword evidence="5 9" id="KW-0812">Transmembrane</keyword>
<feature type="transmembrane region" description="Helical" evidence="9">
    <location>
        <begin position="12"/>
        <end position="38"/>
    </location>
</feature>
<proteinExistence type="inferred from homology"/>
<accession>A0AA43RKQ8</accession>
<feature type="transmembrane region" description="Helical" evidence="9">
    <location>
        <begin position="340"/>
        <end position="360"/>
    </location>
</feature>